<reference evidence="1 2" key="1">
    <citation type="submission" date="2019-07" db="EMBL/GenBank/DDBJ databases">
        <title>Lentzea xizangensis sp. nov., isolated from Qinghai-Tibetan Plateau Soils.</title>
        <authorList>
            <person name="Huang J."/>
        </authorList>
    </citation>
    <scope>NUCLEOTIDE SEQUENCE [LARGE SCALE GENOMIC DNA]</scope>
    <source>
        <strain evidence="1 2">FXJ1.1311</strain>
    </source>
</reference>
<dbReference type="RefSeq" id="WP_146353249.1">
    <property type="nucleotide sequence ID" value="NZ_VOBR01000010.1"/>
</dbReference>
<dbReference type="Proteomes" id="UP000316639">
    <property type="component" value="Unassembled WGS sequence"/>
</dbReference>
<name>A0A563ETL2_9PSEU</name>
<proteinExistence type="predicted"/>
<keyword evidence="2" id="KW-1185">Reference proteome</keyword>
<dbReference type="Pfam" id="PF14014">
    <property type="entry name" value="DUF4230"/>
    <property type="match status" value="1"/>
</dbReference>
<evidence type="ECO:0000313" key="1">
    <source>
        <dbReference type="EMBL" id="TWP51000.1"/>
    </source>
</evidence>
<dbReference type="InterPro" id="IPR025324">
    <property type="entry name" value="DUF4230"/>
</dbReference>
<organism evidence="1 2">
    <name type="scientific">Lentzea tibetensis</name>
    <dbReference type="NCBI Taxonomy" id="2591470"/>
    <lineage>
        <taxon>Bacteria</taxon>
        <taxon>Bacillati</taxon>
        <taxon>Actinomycetota</taxon>
        <taxon>Actinomycetes</taxon>
        <taxon>Pseudonocardiales</taxon>
        <taxon>Pseudonocardiaceae</taxon>
        <taxon>Lentzea</taxon>
    </lineage>
</organism>
<accession>A0A563ETL2</accession>
<sequence length="204" mass="22360">MSRRWVKLALVFTAVLVLLAGTLQLTVGLPQFGTETVDRSQPAVLKALRDLSQFHAAAGDYQVVLDIEQDVKWVPAALAGSRTLFVAAGSVNAYVDFGSLAEDGLVMSPDRKSVEVRLPPARLDKPNIDHERSYVFSQERGLVDRLNAVVETPDQGRFYVAAEERIARAATESGLTDRARDNTRSMLTGMLQALGFQVTIKTED</sequence>
<gene>
    <name evidence="1" type="ORF">FKR81_18195</name>
</gene>
<protein>
    <submittedName>
        <fullName evidence="1">DUF4230 domain-containing protein</fullName>
    </submittedName>
</protein>
<dbReference type="OrthoDB" id="3366858at2"/>
<dbReference type="AlphaFoldDB" id="A0A563ETL2"/>
<dbReference type="EMBL" id="VOBR01000010">
    <property type="protein sequence ID" value="TWP51000.1"/>
    <property type="molecule type" value="Genomic_DNA"/>
</dbReference>
<evidence type="ECO:0000313" key="2">
    <source>
        <dbReference type="Proteomes" id="UP000316639"/>
    </source>
</evidence>
<comment type="caution">
    <text evidence="1">The sequence shown here is derived from an EMBL/GenBank/DDBJ whole genome shotgun (WGS) entry which is preliminary data.</text>
</comment>